<evidence type="ECO:0000256" key="18">
    <source>
        <dbReference type="PROSITE-ProRule" id="PRU10141"/>
    </source>
</evidence>
<keyword evidence="4" id="KW-0723">Serine/threonine-protein kinase</keyword>
<evidence type="ECO:0000259" key="21">
    <source>
        <dbReference type="PROSITE" id="PS50011"/>
    </source>
</evidence>
<dbReference type="Pfam" id="PF14380">
    <property type="entry name" value="WAK_assoc"/>
    <property type="match status" value="1"/>
</dbReference>
<organism evidence="22 23">
    <name type="scientific">Zea mays</name>
    <name type="common">Maize</name>
    <dbReference type="NCBI Taxonomy" id="4577"/>
    <lineage>
        <taxon>Eukaryota</taxon>
        <taxon>Viridiplantae</taxon>
        <taxon>Streptophyta</taxon>
        <taxon>Embryophyta</taxon>
        <taxon>Tracheophyta</taxon>
        <taxon>Spermatophyta</taxon>
        <taxon>Magnoliopsida</taxon>
        <taxon>Liliopsida</taxon>
        <taxon>Poales</taxon>
        <taxon>Poaceae</taxon>
        <taxon>PACMAD clade</taxon>
        <taxon>Panicoideae</taxon>
        <taxon>Andropogonodae</taxon>
        <taxon>Andropogoneae</taxon>
        <taxon>Tripsacinae</taxon>
        <taxon>Zea</taxon>
    </lineage>
</organism>
<dbReference type="PROSITE" id="PS00107">
    <property type="entry name" value="PROTEIN_KINASE_ATP"/>
    <property type="match status" value="1"/>
</dbReference>
<dbReference type="InterPro" id="IPR008271">
    <property type="entry name" value="Ser/Thr_kinase_AS"/>
</dbReference>
<evidence type="ECO:0000256" key="12">
    <source>
        <dbReference type="ARBA" id="ARBA00022989"/>
    </source>
</evidence>
<evidence type="ECO:0000256" key="17">
    <source>
        <dbReference type="ARBA" id="ARBA00048679"/>
    </source>
</evidence>
<dbReference type="AlphaFoldDB" id="A0A804N096"/>
<sequence length="665" mass="72386">MTQPTLLFLLPLLATSMLLQFHDHASADCEPAAACGDLTLRYPFWLGSSSANDTHHDTPSPSPPPCAHHHPGFEVWCSDDGRVASLKGTYIHVLSINYSAGSLVASHARIAGAGGVCQADFNVSSSIALSVFTFSPRKNRALCFLYACNGTAPPSGPGYANATSSCAAPVYAFLADGDFYWDRPPAVAAGACKYSYVPVLGSEAAVMTAANYSRLLKDGFVLNWEVAGVADCQDCNASAEQCRHGNRSAAAGSTCAGPKGRTSKVVGIVCGVVAVSLLAACFFFVWHKRKRRKQARAPNGFMHSESSLQSYSKDLELGGSPQIFTYEELEEATDGFSDSRELGDGGFGTVYKGKLQDGRVVAVKRLYKNNYKRVEQFKNEVDILSRLLHQNLVILYGCTSRSSRDLMLVYEFVPNGTVADHLHGSRASERDLTWPLRVNIAIETAEALAYLHAVEIIHRDVKTNNILLDNSFHVKVADFGLSRLCPPEVTHVSTVPQGTPGYVDPVYHQCYKLTEKSDVYSFGVVLVELISSKPAVDMSRTHSDINLANMALNRIQNHEVDRLVDPELGYETDDGTKKSIDLVMELAFQCLQLERDSRPSMKEVVVALNCIKNGDSPENKMDRSSSSPKEDAHLLTNSIQYSPDSVIHRFHSQSTTHSAASNASG</sequence>
<evidence type="ECO:0000256" key="16">
    <source>
        <dbReference type="ARBA" id="ARBA00047899"/>
    </source>
</evidence>
<dbReference type="GO" id="GO:0030247">
    <property type="term" value="F:polysaccharide binding"/>
    <property type="evidence" value="ECO:0007669"/>
    <property type="project" value="InterPro"/>
</dbReference>
<dbReference type="Gene3D" id="3.30.200.20">
    <property type="entry name" value="Phosphorylase Kinase, domain 1"/>
    <property type="match status" value="1"/>
</dbReference>
<accession>A0A804N096</accession>
<keyword evidence="11 18" id="KW-0067">ATP-binding</keyword>
<dbReference type="FunCoup" id="A0A804N096">
    <property type="interactions" value="37"/>
</dbReference>
<dbReference type="GeneID" id="100281682"/>
<keyword evidence="13 19" id="KW-0472">Membrane</keyword>
<dbReference type="InterPro" id="IPR017441">
    <property type="entry name" value="Protein_kinase_ATP_BS"/>
</dbReference>
<evidence type="ECO:0007829" key="24">
    <source>
        <dbReference type="PeptideAtlas" id="A0A804N096"/>
    </source>
</evidence>
<dbReference type="InterPro" id="IPR025287">
    <property type="entry name" value="WAK_GUB"/>
</dbReference>
<dbReference type="PANTHER" id="PTHR46008:SF2">
    <property type="entry name" value="LEAF RUST 10 DISEASE-RESISTANCE LOCUS RECEPTOR-LIKE PROTEIN KINASE-LIKE 1.4"/>
    <property type="match status" value="1"/>
</dbReference>
<gene>
    <name evidence="22" type="primary">LOC100281682</name>
</gene>
<name>A0A804N096_MAIZE</name>
<keyword evidence="24" id="KW-1267">Proteomics identification</keyword>
<dbReference type="PANTHER" id="PTHR46008">
    <property type="entry name" value="LEAF RUST 10 DISEASE-RESISTANCE LOCUS RECEPTOR-LIKE PROTEIN KINASE-LIKE 1.4"/>
    <property type="match status" value="1"/>
</dbReference>
<evidence type="ECO:0000256" key="11">
    <source>
        <dbReference type="ARBA" id="ARBA00022840"/>
    </source>
</evidence>
<evidence type="ECO:0000256" key="3">
    <source>
        <dbReference type="ARBA" id="ARBA00022475"/>
    </source>
</evidence>
<dbReference type="SUPFAM" id="SSF56112">
    <property type="entry name" value="Protein kinase-like (PK-like)"/>
    <property type="match status" value="1"/>
</dbReference>
<evidence type="ECO:0000256" key="13">
    <source>
        <dbReference type="ARBA" id="ARBA00023136"/>
    </source>
</evidence>
<keyword evidence="14" id="KW-0675">Receptor</keyword>
<dbReference type="PROSITE" id="PS00108">
    <property type="entry name" value="PROTEIN_KINASE_ST"/>
    <property type="match status" value="1"/>
</dbReference>
<comment type="catalytic activity">
    <reaction evidence="16">
        <text>L-threonyl-[protein] + ATP = O-phospho-L-threonyl-[protein] + ADP + H(+)</text>
        <dbReference type="Rhea" id="RHEA:46608"/>
        <dbReference type="Rhea" id="RHEA-COMP:11060"/>
        <dbReference type="Rhea" id="RHEA-COMP:11605"/>
        <dbReference type="ChEBI" id="CHEBI:15378"/>
        <dbReference type="ChEBI" id="CHEBI:30013"/>
        <dbReference type="ChEBI" id="CHEBI:30616"/>
        <dbReference type="ChEBI" id="CHEBI:61977"/>
        <dbReference type="ChEBI" id="CHEBI:456216"/>
        <dbReference type="EC" id="2.7.11.1"/>
    </reaction>
</comment>
<dbReference type="Gene3D" id="1.10.510.10">
    <property type="entry name" value="Transferase(Phosphotransferase) domain 1"/>
    <property type="match status" value="1"/>
</dbReference>
<dbReference type="InterPro" id="IPR000719">
    <property type="entry name" value="Prot_kinase_dom"/>
</dbReference>
<evidence type="ECO:0000256" key="2">
    <source>
        <dbReference type="ARBA" id="ARBA00012513"/>
    </source>
</evidence>
<keyword evidence="8 20" id="KW-0732">Signal</keyword>
<evidence type="ECO:0000256" key="20">
    <source>
        <dbReference type="SAM" id="SignalP"/>
    </source>
</evidence>
<evidence type="ECO:0000256" key="5">
    <source>
        <dbReference type="ARBA" id="ARBA00022553"/>
    </source>
</evidence>
<feature type="domain" description="Protein kinase" evidence="21">
    <location>
        <begin position="336"/>
        <end position="611"/>
    </location>
</feature>
<dbReference type="Gramene" id="Zm00001eb124920_T001">
    <property type="protein sequence ID" value="Zm00001eb124920_P001"/>
    <property type="gene ID" value="Zm00001eb124920"/>
</dbReference>
<feature type="transmembrane region" description="Helical" evidence="19">
    <location>
        <begin position="265"/>
        <end position="286"/>
    </location>
</feature>
<dbReference type="FunFam" id="1.10.510.10:FF:000161">
    <property type="entry name" value="Wall-associated receptor kinase-like 20"/>
    <property type="match status" value="1"/>
</dbReference>
<dbReference type="EC" id="2.7.11.1" evidence="2"/>
<evidence type="ECO:0000256" key="1">
    <source>
        <dbReference type="ARBA" id="ARBA00004251"/>
    </source>
</evidence>
<feature type="binding site" evidence="18">
    <location>
        <position position="364"/>
    </location>
    <ligand>
        <name>ATP</name>
        <dbReference type="ChEBI" id="CHEBI:30616"/>
    </ligand>
</feature>
<keyword evidence="3" id="KW-1003">Cell membrane</keyword>
<dbReference type="GO" id="GO:0004674">
    <property type="term" value="F:protein serine/threonine kinase activity"/>
    <property type="evidence" value="ECO:0007669"/>
    <property type="project" value="UniProtKB-KW"/>
</dbReference>
<evidence type="ECO:0000256" key="9">
    <source>
        <dbReference type="ARBA" id="ARBA00022741"/>
    </source>
</evidence>
<keyword evidence="10" id="KW-0418">Kinase</keyword>
<dbReference type="EnsemblPlants" id="Zm00001eb124920_T001">
    <property type="protein sequence ID" value="Zm00001eb124920_P001"/>
    <property type="gene ID" value="Zm00001eb124920"/>
</dbReference>
<keyword evidence="7 19" id="KW-0812">Transmembrane</keyword>
<keyword evidence="23" id="KW-1185">Reference proteome</keyword>
<evidence type="ECO:0000313" key="23">
    <source>
        <dbReference type="Proteomes" id="UP000007305"/>
    </source>
</evidence>
<dbReference type="FunFam" id="3.30.200.20:FF:000214">
    <property type="entry name" value="WAK1-OsWAK receptor-like cytoplasmic kinase (OsWAK-RLCK)"/>
    <property type="match status" value="1"/>
</dbReference>
<protein>
    <recommendedName>
        <fullName evidence="2">non-specific serine/threonine protein kinase</fullName>
        <ecNumber evidence="2">2.7.11.1</ecNumber>
    </recommendedName>
</protein>
<dbReference type="OrthoDB" id="4062651at2759"/>
<dbReference type="RefSeq" id="XP_008672840.1">
    <property type="nucleotide sequence ID" value="XM_008674618.3"/>
</dbReference>
<feature type="signal peptide" evidence="20">
    <location>
        <begin position="1"/>
        <end position="27"/>
    </location>
</feature>
<dbReference type="GO" id="GO:0005524">
    <property type="term" value="F:ATP binding"/>
    <property type="evidence" value="ECO:0007669"/>
    <property type="project" value="UniProtKB-UniRule"/>
</dbReference>
<dbReference type="InParanoid" id="A0A804N096"/>
<evidence type="ECO:0000256" key="4">
    <source>
        <dbReference type="ARBA" id="ARBA00022527"/>
    </source>
</evidence>
<reference evidence="22" key="2">
    <citation type="submission" date="2019-07" db="EMBL/GenBank/DDBJ databases">
        <authorList>
            <person name="Seetharam A."/>
            <person name="Woodhouse M."/>
            <person name="Cannon E."/>
        </authorList>
    </citation>
    <scope>NUCLEOTIDE SEQUENCE [LARGE SCALE GENOMIC DNA]</scope>
    <source>
        <strain evidence="22">cv. B73</strain>
    </source>
</reference>
<dbReference type="Proteomes" id="UP000007305">
    <property type="component" value="Chromosome 3"/>
</dbReference>
<proteinExistence type="evidence at protein level"/>
<keyword evidence="6" id="KW-0808">Transferase</keyword>
<dbReference type="Pfam" id="PF13947">
    <property type="entry name" value="GUB_WAK_bind"/>
    <property type="match status" value="1"/>
</dbReference>
<evidence type="ECO:0000256" key="19">
    <source>
        <dbReference type="SAM" id="Phobius"/>
    </source>
</evidence>
<reference evidence="23" key="1">
    <citation type="submission" date="2015-12" db="EMBL/GenBank/DDBJ databases">
        <title>Update maize B73 reference genome by single molecule sequencing technologies.</title>
        <authorList>
            <consortium name="Maize Genome Sequencing Project"/>
            <person name="Ware D."/>
        </authorList>
    </citation>
    <scope>NUCLEOTIDE SEQUENCE [LARGE SCALE GENOMIC DNA]</scope>
    <source>
        <strain evidence="23">cv. B73</strain>
    </source>
</reference>
<dbReference type="InterPro" id="IPR011009">
    <property type="entry name" value="Kinase-like_dom_sf"/>
</dbReference>
<dbReference type="InterPro" id="IPR032872">
    <property type="entry name" value="WAK_assoc_C"/>
</dbReference>
<comment type="catalytic activity">
    <reaction evidence="17">
        <text>L-seryl-[protein] + ATP = O-phospho-L-seryl-[protein] + ADP + H(+)</text>
        <dbReference type="Rhea" id="RHEA:17989"/>
        <dbReference type="Rhea" id="RHEA-COMP:9863"/>
        <dbReference type="Rhea" id="RHEA-COMP:11604"/>
        <dbReference type="ChEBI" id="CHEBI:15378"/>
        <dbReference type="ChEBI" id="CHEBI:29999"/>
        <dbReference type="ChEBI" id="CHEBI:30616"/>
        <dbReference type="ChEBI" id="CHEBI:83421"/>
        <dbReference type="ChEBI" id="CHEBI:456216"/>
        <dbReference type="EC" id="2.7.11.1"/>
    </reaction>
</comment>
<dbReference type="GO" id="GO:0005886">
    <property type="term" value="C:plasma membrane"/>
    <property type="evidence" value="ECO:0007669"/>
    <property type="project" value="UniProtKB-SubCell"/>
</dbReference>
<evidence type="ECO:0000256" key="14">
    <source>
        <dbReference type="ARBA" id="ARBA00023170"/>
    </source>
</evidence>
<keyword evidence="15" id="KW-0325">Glycoprotein</keyword>
<evidence type="ECO:0000256" key="7">
    <source>
        <dbReference type="ARBA" id="ARBA00022692"/>
    </source>
</evidence>
<dbReference type="Pfam" id="PF00069">
    <property type="entry name" value="Pkinase"/>
    <property type="match status" value="1"/>
</dbReference>
<evidence type="ECO:0000256" key="8">
    <source>
        <dbReference type="ARBA" id="ARBA00022729"/>
    </source>
</evidence>
<keyword evidence="12 19" id="KW-1133">Transmembrane helix</keyword>
<keyword evidence="5" id="KW-0597">Phosphoprotein</keyword>
<dbReference type="SMART" id="SM00220">
    <property type="entry name" value="S_TKc"/>
    <property type="match status" value="1"/>
</dbReference>
<reference evidence="22" key="3">
    <citation type="submission" date="2021-05" db="UniProtKB">
        <authorList>
            <consortium name="EnsemblPlants"/>
        </authorList>
    </citation>
    <scope>IDENTIFICATION</scope>
    <source>
        <strain evidence="22">cv. B73</strain>
    </source>
</reference>
<evidence type="ECO:0000256" key="15">
    <source>
        <dbReference type="ARBA" id="ARBA00023180"/>
    </source>
</evidence>
<feature type="chain" id="PRO_5032806683" description="non-specific serine/threonine protein kinase" evidence="20">
    <location>
        <begin position="28"/>
        <end position="665"/>
    </location>
</feature>
<evidence type="ECO:0000256" key="6">
    <source>
        <dbReference type="ARBA" id="ARBA00022679"/>
    </source>
</evidence>
<evidence type="ECO:0000256" key="10">
    <source>
        <dbReference type="ARBA" id="ARBA00022777"/>
    </source>
</evidence>
<keyword evidence="9 18" id="KW-0547">Nucleotide-binding</keyword>
<evidence type="ECO:0000313" key="22">
    <source>
        <dbReference type="EnsemblPlants" id="Zm00001eb124920_P001"/>
    </source>
</evidence>
<comment type="subcellular location">
    <subcellularLocation>
        <location evidence="1">Cell membrane</location>
        <topology evidence="1">Single-pass type I membrane protein</topology>
    </subcellularLocation>
</comment>
<dbReference type="PROSITE" id="PS50011">
    <property type="entry name" value="PROTEIN_KINASE_DOM"/>
    <property type="match status" value="1"/>
</dbReference>